<sequence>MLANFSHWKNANRYRLIVYEAFFFQSLASVDFDKYVIDIRKNFKVKRQDNKKSTMFNQNPFERDKNLANENLMLKFFKNKLEKYKFGDSELFN</sequence>
<dbReference type="Proteomes" id="UP000276133">
    <property type="component" value="Unassembled WGS sequence"/>
</dbReference>
<gene>
    <name evidence="1" type="ORF">BpHYR1_024444</name>
</gene>
<dbReference type="AlphaFoldDB" id="A0A3M7SB73"/>
<accession>A0A3M7SB73</accession>
<evidence type="ECO:0000313" key="1">
    <source>
        <dbReference type="EMBL" id="RNA32895.1"/>
    </source>
</evidence>
<evidence type="ECO:0000313" key="2">
    <source>
        <dbReference type="Proteomes" id="UP000276133"/>
    </source>
</evidence>
<reference evidence="1 2" key="1">
    <citation type="journal article" date="2018" name="Sci. Rep.">
        <title>Genomic signatures of local adaptation to the degree of environmental predictability in rotifers.</title>
        <authorList>
            <person name="Franch-Gras L."/>
            <person name="Hahn C."/>
            <person name="Garcia-Roger E.M."/>
            <person name="Carmona M.J."/>
            <person name="Serra M."/>
            <person name="Gomez A."/>
        </authorList>
    </citation>
    <scope>NUCLEOTIDE SEQUENCE [LARGE SCALE GENOMIC DNA]</scope>
    <source>
        <strain evidence="1">HYR1</strain>
    </source>
</reference>
<protein>
    <submittedName>
        <fullName evidence="1">Uncharacterized protein</fullName>
    </submittedName>
</protein>
<dbReference type="EMBL" id="REGN01001731">
    <property type="protein sequence ID" value="RNA32895.1"/>
    <property type="molecule type" value="Genomic_DNA"/>
</dbReference>
<proteinExistence type="predicted"/>
<keyword evidence="2" id="KW-1185">Reference proteome</keyword>
<organism evidence="1 2">
    <name type="scientific">Brachionus plicatilis</name>
    <name type="common">Marine rotifer</name>
    <name type="synonym">Brachionus muelleri</name>
    <dbReference type="NCBI Taxonomy" id="10195"/>
    <lineage>
        <taxon>Eukaryota</taxon>
        <taxon>Metazoa</taxon>
        <taxon>Spiralia</taxon>
        <taxon>Gnathifera</taxon>
        <taxon>Rotifera</taxon>
        <taxon>Eurotatoria</taxon>
        <taxon>Monogononta</taxon>
        <taxon>Pseudotrocha</taxon>
        <taxon>Ploima</taxon>
        <taxon>Brachionidae</taxon>
        <taxon>Brachionus</taxon>
    </lineage>
</organism>
<name>A0A3M7SB73_BRAPC</name>
<comment type="caution">
    <text evidence="1">The sequence shown here is derived from an EMBL/GenBank/DDBJ whole genome shotgun (WGS) entry which is preliminary data.</text>
</comment>